<keyword evidence="4" id="KW-1185">Reference proteome</keyword>
<dbReference type="OrthoDB" id="6681190at2"/>
<dbReference type="InterPro" id="IPR041698">
    <property type="entry name" value="Methyltransf_25"/>
</dbReference>
<name>Q12QT9_SHEDO</name>
<feature type="domain" description="Methyltransferase" evidence="2">
    <location>
        <begin position="45"/>
        <end position="134"/>
    </location>
</feature>
<dbReference type="Pfam" id="PF13649">
    <property type="entry name" value="Methyltransf_25"/>
    <property type="match status" value="1"/>
</dbReference>
<dbReference type="SMR" id="Q12QT9"/>
<dbReference type="HOGENOM" id="CLU_060397_3_0_6"/>
<dbReference type="EMBL" id="CP000302">
    <property type="protein sequence ID" value="ABE54187.1"/>
    <property type="molecule type" value="Genomic_DNA"/>
</dbReference>
<dbReference type="AlphaFoldDB" id="Q12QT9"/>
<gene>
    <name evidence="3" type="ordered locus">Sden_0899</name>
</gene>
<proteinExistence type="predicted"/>
<keyword evidence="3" id="KW-0489">Methyltransferase</keyword>
<dbReference type="eggNOG" id="COG4106">
    <property type="taxonomic scope" value="Bacteria"/>
</dbReference>
<organism evidence="3 4">
    <name type="scientific">Shewanella denitrificans (strain OS217 / ATCC BAA-1090 / DSM 15013)</name>
    <dbReference type="NCBI Taxonomy" id="318161"/>
    <lineage>
        <taxon>Bacteria</taxon>
        <taxon>Pseudomonadati</taxon>
        <taxon>Pseudomonadota</taxon>
        <taxon>Gammaproteobacteria</taxon>
        <taxon>Alteromonadales</taxon>
        <taxon>Shewanellaceae</taxon>
        <taxon>Shewanella</taxon>
    </lineage>
</organism>
<dbReference type="KEGG" id="sdn:Sden_0899"/>
<reference evidence="3 4" key="1">
    <citation type="submission" date="2006-03" db="EMBL/GenBank/DDBJ databases">
        <title>Complete sequence of Shewanella denitrificans OS217.</title>
        <authorList>
            <consortium name="US DOE Joint Genome Institute"/>
            <person name="Copeland A."/>
            <person name="Lucas S."/>
            <person name="Lapidus A."/>
            <person name="Barry K."/>
            <person name="Detter J.C."/>
            <person name="Glavina del Rio T."/>
            <person name="Hammon N."/>
            <person name="Israni S."/>
            <person name="Dalin E."/>
            <person name="Tice H."/>
            <person name="Pitluck S."/>
            <person name="Brettin T."/>
            <person name="Bruce D."/>
            <person name="Han C."/>
            <person name="Tapia R."/>
            <person name="Gilna P."/>
            <person name="Kiss H."/>
            <person name="Schmutz J."/>
            <person name="Larimer F."/>
            <person name="Land M."/>
            <person name="Hauser L."/>
            <person name="Kyrpides N."/>
            <person name="Lykidis A."/>
            <person name="Richardson P."/>
        </authorList>
    </citation>
    <scope>NUCLEOTIDE SEQUENCE [LARGE SCALE GENOMIC DNA]</scope>
    <source>
        <strain evidence="4">OS217 / ATCC BAA-1090 / DSM 15013</strain>
    </source>
</reference>
<dbReference type="Gene3D" id="3.40.50.150">
    <property type="entry name" value="Vaccinia Virus protein VP39"/>
    <property type="match status" value="1"/>
</dbReference>
<evidence type="ECO:0000313" key="4">
    <source>
        <dbReference type="Proteomes" id="UP000001982"/>
    </source>
</evidence>
<dbReference type="Proteomes" id="UP000001982">
    <property type="component" value="Chromosome"/>
</dbReference>
<sequence>MDPLKQADNYNQIAAHWASDKFNRDNGIAQHKRALQSVKHKQIAIDIGCGSSGRIIDLLLKEGFEVEGLDLSIEMLKLAKENHPNVKFYHGDICIWDFPKQYDFISAWDSVWHAPLTEQSNILKKLCNALTPNGVLIYTTGAVDEPGEGSNEFLGQMLYHSAMGIPAVLKTVTECNCICRHLENDDWPNPHLYLIIQRNSA</sequence>
<dbReference type="STRING" id="318161.Sden_0899"/>
<protein>
    <submittedName>
        <fullName evidence="3">Methyltransferase type 11</fullName>
    </submittedName>
</protein>
<dbReference type="GO" id="GO:0008168">
    <property type="term" value="F:methyltransferase activity"/>
    <property type="evidence" value="ECO:0007669"/>
    <property type="project" value="UniProtKB-KW"/>
</dbReference>
<dbReference type="CDD" id="cd02440">
    <property type="entry name" value="AdoMet_MTases"/>
    <property type="match status" value="1"/>
</dbReference>
<evidence type="ECO:0000256" key="1">
    <source>
        <dbReference type="ARBA" id="ARBA00022679"/>
    </source>
</evidence>
<dbReference type="GO" id="GO:0032259">
    <property type="term" value="P:methylation"/>
    <property type="evidence" value="ECO:0007669"/>
    <property type="project" value="UniProtKB-KW"/>
</dbReference>
<evidence type="ECO:0000259" key="2">
    <source>
        <dbReference type="Pfam" id="PF13649"/>
    </source>
</evidence>
<keyword evidence="1 3" id="KW-0808">Transferase</keyword>
<dbReference type="PANTHER" id="PTHR43861">
    <property type="entry name" value="TRANS-ACONITATE 2-METHYLTRANSFERASE-RELATED"/>
    <property type="match status" value="1"/>
</dbReference>
<evidence type="ECO:0000313" key="3">
    <source>
        <dbReference type="EMBL" id="ABE54187.1"/>
    </source>
</evidence>
<dbReference type="RefSeq" id="WP_011495351.1">
    <property type="nucleotide sequence ID" value="NC_007954.1"/>
</dbReference>
<dbReference type="SUPFAM" id="SSF53335">
    <property type="entry name" value="S-adenosyl-L-methionine-dependent methyltransferases"/>
    <property type="match status" value="1"/>
</dbReference>
<dbReference type="InterPro" id="IPR029063">
    <property type="entry name" value="SAM-dependent_MTases_sf"/>
</dbReference>
<accession>Q12QT9</accession>